<dbReference type="EMBL" id="JAERRG010000052">
    <property type="protein sequence ID" value="MBL1120467.1"/>
    <property type="molecule type" value="Genomic_DNA"/>
</dbReference>
<dbReference type="Pfam" id="PF13358">
    <property type="entry name" value="DDE_3"/>
    <property type="match status" value="1"/>
</dbReference>
<dbReference type="Proteomes" id="UP000621510">
    <property type="component" value="Unassembled WGS sequence"/>
</dbReference>
<sequence>LDNFSPRKLAEVRTWAADNDIELVFLPTYGSWLNWIESEFAALRYFALNGTDHHTHDEQNAAIAAYIRWHIARAEQKTGFVPESPIRHWTEYPA</sequence>
<proteinExistence type="predicted"/>
<evidence type="ECO:0000313" key="2">
    <source>
        <dbReference type="EMBL" id="MBL1120467.1"/>
    </source>
</evidence>
<reference evidence="2 3" key="1">
    <citation type="submission" date="2021-01" db="EMBL/GenBank/DDBJ databases">
        <title>WGS of actinomycetes isolated from Thailand.</title>
        <authorList>
            <person name="Thawai C."/>
        </authorList>
    </citation>
    <scope>NUCLEOTIDE SEQUENCE [LARGE SCALE GENOMIC DNA]</scope>
    <source>
        <strain evidence="2 3">CA3R110</strain>
    </source>
</reference>
<feature type="non-terminal residue" evidence="2">
    <location>
        <position position="1"/>
    </location>
</feature>
<name>A0ABS1Q728_9ACTN</name>
<comment type="caution">
    <text evidence="2">The sequence shown here is derived from an EMBL/GenBank/DDBJ whole genome shotgun (WGS) entry which is preliminary data.</text>
</comment>
<gene>
    <name evidence="2" type="ORF">JK364_50485</name>
</gene>
<dbReference type="InterPro" id="IPR038717">
    <property type="entry name" value="Tc1-like_DDE_dom"/>
</dbReference>
<organism evidence="2 3">
    <name type="scientific">Streptomyces endocoffeicus</name>
    <dbReference type="NCBI Taxonomy" id="2898945"/>
    <lineage>
        <taxon>Bacteria</taxon>
        <taxon>Bacillati</taxon>
        <taxon>Actinomycetota</taxon>
        <taxon>Actinomycetes</taxon>
        <taxon>Kitasatosporales</taxon>
        <taxon>Streptomycetaceae</taxon>
        <taxon>Streptomyces</taxon>
    </lineage>
</organism>
<keyword evidence="3" id="KW-1185">Reference proteome</keyword>
<evidence type="ECO:0000313" key="3">
    <source>
        <dbReference type="Proteomes" id="UP000621510"/>
    </source>
</evidence>
<evidence type="ECO:0000259" key="1">
    <source>
        <dbReference type="Pfam" id="PF13358"/>
    </source>
</evidence>
<protein>
    <submittedName>
        <fullName evidence="2">Transposase</fullName>
    </submittedName>
</protein>
<dbReference type="RefSeq" id="WP_201858227.1">
    <property type="nucleotide sequence ID" value="NZ_JAERRG010000052.1"/>
</dbReference>
<feature type="domain" description="Tc1-like transposase DDE" evidence="1">
    <location>
        <begin position="1"/>
        <end position="54"/>
    </location>
</feature>
<accession>A0ABS1Q728</accession>